<reference evidence="8 9" key="1">
    <citation type="submission" date="2018-09" db="EMBL/GenBank/DDBJ databases">
        <title>Hymenobacter medium sp. nov., isolated from R2A medium.</title>
        <authorList>
            <person name="Yingchao G."/>
        </authorList>
    </citation>
    <scope>NUCLEOTIDE SEQUENCE [LARGE SCALE GENOMIC DNA]</scope>
    <source>
        <strain evidence="9">sh-6</strain>
    </source>
</reference>
<dbReference type="GO" id="GO:0003677">
    <property type="term" value="F:DNA binding"/>
    <property type="evidence" value="ECO:0007669"/>
    <property type="project" value="UniProtKB-UniRule"/>
</dbReference>
<dbReference type="AlphaFoldDB" id="A0A3B7R1F3"/>
<dbReference type="SUPFAM" id="SSF56349">
    <property type="entry name" value="DNA breaking-rejoining enzymes"/>
    <property type="match status" value="1"/>
</dbReference>
<evidence type="ECO:0000256" key="4">
    <source>
        <dbReference type="ARBA" id="ARBA00023172"/>
    </source>
</evidence>
<dbReference type="GO" id="GO:0015074">
    <property type="term" value="P:DNA integration"/>
    <property type="evidence" value="ECO:0007669"/>
    <property type="project" value="UniProtKB-KW"/>
</dbReference>
<dbReference type="OrthoDB" id="1493636at2"/>
<dbReference type="Gene3D" id="1.10.443.10">
    <property type="entry name" value="Intergrase catalytic core"/>
    <property type="match status" value="1"/>
</dbReference>
<dbReference type="CDD" id="cd01185">
    <property type="entry name" value="INTN1_C_like"/>
    <property type="match status" value="1"/>
</dbReference>
<keyword evidence="3 5" id="KW-0238">DNA-binding</keyword>
<dbReference type="PROSITE" id="PS51900">
    <property type="entry name" value="CB"/>
    <property type="match status" value="1"/>
</dbReference>
<name>A0A3B7R1F3_9BACT</name>
<dbReference type="InterPro" id="IPR011010">
    <property type="entry name" value="DNA_brk_join_enz"/>
</dbReference>
<evidence type="ECO:0000256" key="1">
    <source>
        <dbReference type="ARBA" id="ARBA00008857"/>
    </source>
</evidence>
<dbReference type="InterPro" id="IPR013762">
    <property type="entry name" value="Integrase-like_cat_sf"/>
</dbReference>
<evidence type="ECO:0000256" key="3">
    <source>
        <dbReference type="ARBA" id="ARBA00023125"/>
    </source>
</evidence>
<dbReference type="PANTHER" id="PTHR30349:SF64">
    <property type="entry name" value="PROPHAGE INTEGRASE INTD-RELATED"/>
    <property type="match status" value="1"/>
</dbReference>
<dbReference type="InterPro" id="IPR050090">
    <property type="entry name" value="Tyrosine_recombinase_XerCD"/>
</dbReference>
<dbReference type="EMBL" id="CP032317">
    <property type="protein sequence ID" value="AYA37825.1"/>
    <property type="molecule type" value="Genomic_DNA"/>
</dbReference>
<dbReference type="InterPro" id="IPR002104">
    <property type="entry name" value="Integrase_catalytic"/>
</dbReference>
<dbReference type="InterPro" id="IPR025269">
    <property type="entry name" value="SAM-like_dom"/>
</dbReference>
<evidence type="ECO:0000313" key="8">
    <source>
        <dbReference type="EMBL" id="AYA37825.1"/>
    </source>
</evidence>
<dbReference type="InterPro" id="IPR044068">
    <property type="entry name" value="CB"/>
</dbReference>
<evidence type="ECO:0008006" key="10">
    <source>
        <dbReference type="Google" id="ProtNLM"/>
    </source>
</evidence>
<comment type="similarity">
    <text evidence="1">Belongs to the 'phage' integrase family.</text>
</comment>
<feature type="domain" description="Core-binding (CB)" evidence="7">
    <location>
        <begin position="128"/>
        <end position="214"/>
    </location>
</feature>
<dbReference type="InterPro" id="IPR010998">
    <property type="entry name" value="Integrase_recombinase_N"/>
</dbReference>
<gene>
    <name evidence="8" type="ORF">D3Y59_12695</name>
</gene>
<dbReference type="Proteomes" id="UP000262802">
    <property type="component" value="Chromosome"/>
</dbReference>
<keyword evidence="4" id="KW-0233">DNA recombination</keyword>
<keyword evidence="2" id="KW-0229">DNA integration</keyword>
<proteinExistence type="inferred from homology"/>
<evidence type="ECO:0000259" key="7">
    <source>
        <dbReference type="PROSITE" id="PS51900"/>
    </source>
</evidence>
<dbReference type="PROSITE" id="PS51898">
    <property type="entry name" value="TYR_RECOMBINASE"/>
    <property type="match status" value="1"/>
</dbReference>
<evidence type="ECO:0000256" key="5">
    <source>
        <dbReference type="PROSITE-ProRule" id="PRU01248"/>
    </source>
</evidence>
<organism evidence="8 9">
    <name type="scientific">Hymenobacter oligotrophus</name>
    <dbReference type="NCBI Taxonomy" id="2319843"/>
    <lineage>
        <taxon>Bacteria</taxon>
        <taxon>Pseudomonadati</taxon>
        <taxon>Bacteroidota</taxon>
        <taxon>Cytophagia</taxon>
        <taxon>Cytophagales</taxon>
        <taxon>Hymenobacteraceae</taxon>
        <taxon>Hymenobacter</taxon>
    </lineage>
</organism>
<accession>A0A3B7R1F3</accession>
<dbReference type="Pfam" id="PF13102">
    <property type="entry name" value="Phage_int_SAM_5"/>
    <property type="match status" value="1"/>
</dbReference>
<dbReference type="Gene3D" id="1.10.150.130">
    <property type="match status" value="1"/>
</dbReference>
<evidence type="ECO:0000259" key="6">
    <source>
        <dbReference type="PROSITE" id="PS51898"/>
    </source>
</evidence>
<evidence type="ECO:0000313" key="9">
    <source>
        <dbReference type="Proteomes" id="UP000262802"/>
    </source>
</evidence>
<protein>
    <recommendedName>
        <fullName evidence="10">Site-specific integrase</fullName>
    </recommendedName>
</protein>
<dbReference type="Pfam" id="PF00589">
    <property type="entry name" value="Phage_integrase"/>
    <property type="match status" value="1"/>
</dbReference>
<dbReference type="PANTHER" id="PTHR30349">
    <property type="entry name" value="PHAGE INTEGRASE-RELATED"/>
    <property type="match status" value="1"/>
</dbReference>
<evidence type="ECO:0000256" key="2">
    <source>
        <dbReference type="ARBA" id="ARBA00022908"/>
    </source>
</evidence>
<sequence length="446" mass="49392">MRTRVKANTIPSMATVSFHLKDPGADRPTAIYALLTINRRHRVKAYTGQSIHPARWNKSDQRAHVRGKGNELNGHLNDALVRASERILIAYNQSLAAGTLPTTAALREAAAPERPVEPAPPLVAASGGLFWQRYEEWVNYTRAAGTVRTAQAHATAGRHLREFGEANGYAIDFDTLTTTVGDRWAAYLLNVAGLTDNTINKHLGRLKSFMKWAIKRGYTENTSLDRVSWARREPDVVALSAAELKALVDLSLPVGSRLEKARAWFLLACYTGLRYSDLVSIKLQHLRPATDNLPAHLRLTAKKTRAVVNVPLTAQALDIVNRLLRGELDSSKNQPITNPVLNRFLKELGKLAGIDAPVEVIRYRGGVADVTTAAKYECLTVHTARRTFVTLNLGKGMSAEFVMKLTGHTSYKSFQRYVNLTPQRVAEEFARFHEMPTLANEPAKGS</sequence>
<dbReference type="GO" id="GO:0006310">
    <property type="term" value="P:DNA recombination"/>
    <property type="evidence" value="ECO:0007669"/>
    <property type="project" value="UniProtKB-KW"/>
</dbReference>
<feature type="domain" description="Tyr recombinase" evidence="6">
    <location>
        <begin position="234"/>
        <end position="430"/>
    </location>
</feature>
<keyword evidence="9" id="KW-1185">Reference proteome</keyword>
<dbReference type="KEGG" id="hyh:D3Y59_12695"/>